<reference evidence="1 2" key="1">
    <citation type="journal article" date="2023" name="Arcadia Sci">
        <title>De novo assembly of a long-read Amblyomma americanum tick genome.</title>
        <authorList>
            <person name="Chou S."/>
            <person name="Poskanzer K.E."/>
            <person name="Rollins M."/>
            <person name="Thuy-Boun P.S."/>
        </authorList>
    </citation>
    <scope>NUCLEOTIDE SEQUENCE [LARGE SCALE GENOMIC DNA]</scope>
    <source>
        <strain evidence="1">F_SG_1</strain>
        <tissue evidence="1">Salivary glands</tissue>
    </source>
</reference>
<accession>A0AAQ4DJR9</accession>
<evidence type="ECO:0000313" key="1">
    <source>
        <dbReference type="EMBL" id="KAK8762709.1"/>
    </source>
</evidence>
<dbReference type="EMBL" id="JARKHS020029860">
    <property type="protein sequence ID" value="KAK8762709.1"/>
    <property type="molecule type" value="Genomic_DNA"/>
</dbReference>
<proteinExistence type="predicted"/>
<keyword evidence="2" id="KW-1185">Reference proteome</keyword>
<dbReference type="AlphaFoldDB" id="A0AAQ4DJR9"/>
<organism evidence="1 2">
    <name type="scientific">Amblyomma americanum</name>
    <name type="common">Lone star tick</name>
    <dbReference type="NCBI Taxonomy" id="6943"/>
    <lineage>
        <taxon>Eukaryota</taxon>
        <taxon>Metazoa</taxon>
        <taxon>Ecdysozoa</taxon>
        <taxon>Arthropoda</taxon>
        <taxon>Chelicerata</taxon>
        <taxon>Arachnida</taxon>
        <taxon>Acari</taxon>
        <taxon>Parasitiformes</taxon>
        <taxon>Ixodida</taxon>
        <taxon>Ixodoidea</taxon>
        <taxon>Ixodidae</taxon>
        <taxon>Amblyomminae</taxon>
        <taxon>Amblyomma</taxon>
    </lineage>
</organism>
<protein>
    <submittedName>
        <fullName evidence="1">Uncharacterized protein</fullName>
    </submittedName>
</protein>
<sequence length="117" mass="13357">MLTWEIAPMLTPHSQPAFPGVNLLDPTAKVFAERYDSYEPRLPHRGGWAVALRCIRPLDMLVFAHCSVRDWQQRAASRDTFFEDAALRRLNWTTLFGATLQQQRPQRMAGPGGGPHW</sequence>
<gene>
    <name evidence="1" type="ORF">V5799_026025</name>
</gene>
<name>A0AAQ4DJR9_AMBAM</name>
<evidence type="ECO:0000313" key="2">
    <source>
        <dbReference type="Proteomes" id="UP001321473"/>
    </source>
</evidence>
<dbReference type="Proteomes" id="UP001321473">
    <property type="component" value="Unassembled WGS sequence"/>
</dbReference>
<comment type="caution">
    <text evidence="1">The sequence shown here is derived from an EMBL/GenBank/DDBJ whole genome shotgun (WGS) entry which is preliminary data.</text>
</comment>